<dbReference type="Proteomes" id="UP001589750">
    <property type="component" value="Unassembled WGS sequence"/>
</dbReference>
<proteinExistence type="inferred from homology"/>
<dbReference type="PANTHER" id="PTHR47235">
    <property type="entry name" value="BLR6548 PROTEIN"/>
    <property type="match status" value="1"/>
</dbReference>
<dbReference type="RefSeq" id="WP_211350799.1">
    <property type="nucleotide sequence ID" value="NZ_JBHMDG010000030.1"/>
</dbReference>
<dbReference type="Gene3D" id="3.40.50.2300">
    <property type="match status" value="2"/>
</dbReference>
<name>A0ABV5KGM7_9ACTN</name>
<protein>
    <submittedName>
        <fullName evidence="6">ABC transporter substrate-binding protein</fullName>
    </submittedName>
</protein>
<dbReference type="Pfam" id="PF13458">
    <property type="entry name" value="Peripla_BP_6"/>
    <property type="match status" value="1"/>
</dbReference>
<keyword evidence="7" id="KW-1185">Reference proteome</keyword>
<dbReference type="InterPro" id="IPR028082">
    <property type="entry name" value="Peripla_BP_I"/>
</dbReference>
<evidence type="ECO:0000256" key="2">
    <source>
        <dbReference type="ARBA" id="ARBA00022448"/>
    </source>
</evidence>
<keyword evidence="2" id="KW-0813">Transport</keyword>
<gene>
    <name evidence="6" type="ORF">ACFFRI_19555</name>
</gene>
<evidence type="ECO:0000313" key="7">
    <source>
        <dbReference type="Proteomes" id="UP001589750"/>
    </source>
</evidence>
<keyword evidence="4" id="KW-0029">Amino-acid transport</keyword>
<dbReference type="EMBL" id="JBHMDG010000030">
    <property type="protein sequence ID" value="MFB9315253.1"/>
    <property type="molecule type" value="Genomic_DNA"/>
</dbReference>
<evidence type="ECO:0000256" key="1">
    <source>
        <dbReference type="ARBA" id="ARBA00010062"/>
    </source>
</evidence>
<reference evidence="6 7" key="1">
    <citation type="submission" date="2024-09" db="EMBL/GenBank/DDBJ databases">
        <authorList>
            <person name="Sun Q."/>
            <person name="Mori K."/>
        </authorList>
    </citation>
    <scope>NUCLEOTIDE SEQUENCE [LARGE SCALE GENOMIC DNA]</scope>
    <source>
        <strain evidence="6 7">JCM 9626</strain>
    </source>
</reference>
<organism evidence="6 7">
    <name type="scientific">Nocardioides plantarum</name>
    <dbReference type="NCBI Taxonomy" id="29299"/>
    <lineage>
        <taxon>Bacteria</taxon>
        <taxon>Bacillati</taxon>
        <taxon>Actinomycetota</taxon>
        <taxon>Actinomycetes</taxon>
        <taxon>Propionibacteriales</taxon>
        <taxon>Nocardioidaceae</taxon>
        <taxon>Nocardioides</taxon>
    </lineage>
</organism>
<comment type="similarity">
    <text evidence="1">Belongs to the leucine-binding protein family.</text>
</comment>
<dbReference type="SUPFAM" id="SSF53822">
    <property type="entry name" value="Periplasmic binding protein-like I"/>
    <property type="match status" value="1"/>
</dbReference>
<keyword evidence="3" id="KW-0732">Signal</keyword>
<dbReference type="PRINTS" id="PR00337">
    <property type="entry name" value="LEUILEVALBP"/>
</dbReference>
<dbReference type="CDD" id="cd06343">
    <property type="entry name" value="PBP1_ABC_ligand_binding-like"/>
    <property type="match status" value="1"/>
</dbReference>
<accession>A0ABV5KGM7</accession>
<dbReference type="InterPro" id="IPR000709">
    <property type="entry name" value="Leu_Ile_Val-bd"/>
</dbReference>
<feature type="domain" description="Leucine-binding protein" evidence="5">
    <location>
        <begin position="19"/>
        <end position="362"/>
    </location>
</feature>
<evidence type="ECO:0000313" key="6">
    <source>
        <dbReference type="EMBL" id="MFB9315253.1"/>
    </source>
</evidence>
<sequence>MAALTAACGGGGSSDADDQITLGAWYPLSGPQAASGTPQEVGATVYFKQLNATGGIDGQKVKFITKDNAFDPQQTLQIARDLVARDKVDAIVATNGTATTEATFPFVLDQSKVPIFGTYGGSASWYDPPRDGLYGTQALYEDQAESAVDWAVEAGVKDLLVVRDDPDAFANVSTVAMEHGKKLGIDASEVVVKIGTTDYAPIVNQVKSKSPDGVLLILPPQEAAAYLNEVALQGVDVPAYGYSPAATESTIELAGKNAEGFRAVALTLPVNSDDPAVQEYRDAMKKYAPDSALDFYSLSAYASAKAFGEILKTIDGDITKESITAAIAKATDIETGVAPPFAFSADDHLGTDAVVRVEVKDGKYVAEGGFQSPQQ</sequence>
<evidence type="ECO:0000256" key="4">
    <source>
        <dbReference type="ARBA" id="ARBA00022970"/>
    </source>
</evidence>
<evidence type="ECO:0000256" key="3">
    <source>
        <dbReference type="ARBA" id="ARBA00022729"/>
    </source>
</evidence>
<dbReference type="PANTHER" id="PTHR47235:SF1">
    <property type="entry name" value="BLR6548 PROTEIN"/>
    <property type="match status" value="1"/>
</dbReference>
<dbReference type="InterPro" id="IPR028081">
    <property type="entry name" value="Leu-bd"/>
</dbReference>
<evidence type="ECO:0000259" key="5">
    <source>
        <dbReference type="Pfam" id="PF13458"/>
    </source>
</evidence>
<comment type="caution">
    <text evidence="6">The sequence shown here is derived from an EMBL/GenBank/DDBJ whole genome shotgun (WGS) entry which is preliminary data.</text>
</comment>